<gene>
    <name evidence="5" type="ORF">HXK26_02040</name>
</gene>
<dbReference type="Gene3D" id="3.40.1190.10">
    <property type="entry name" value="Mur-like, catalytic domain"/>
    <property type="match status" value="1"/>
</dbReference>
<dbReference type="SUPFAM" id="SSF53244">
    <property type="entry name" value="MurD-like peptide ligases, peptide-binding domain"/>
    <property type="match status" value="1"/>
</dbReference>
<dbReference type="Proteomes" id="UP000698335">
    <property type="component" value="Unassembled WGS sequence"/>
</dbReference>
<feature type="domain" description="Mur ligase central" evidence="4">
    <location>
        <begin position="122"/>
        <end position="334"/>
    </location>
</feature>
<dbReference type="InterPro" id="IPR035911">
    <property type="entry name" value="MurE/MurF_N"/>
</dbReference>
<comment type="subcellular location">
    <subcellularLocation>
        <location evidence="2">Cytoplasm</location>
    </subcellularLocation>
</comment>
<dbReference type="Pfam" id="PF08245">
    <property type="entry name" value="Mur_ligase_M"/>
    <property type="match status" value="1"/>
</dbReference>
<dbReference type="AlphaFoldDB" id="A0A930W1G0"/>
<keyword evidence="2" id="KW-0961">Cell wall biogenesis/degradation</keyword>
<dbReference type="NCBIfam" id="TIGR01085">
    <property type="entry name" value="murE"/>
    <property type="match status" value="1"/>
</dbReference>
<dbReference type="InterPro" id="IPR036615">
    <property type="entry name" value="Mur_ligase_C_dom_sf"/>
</dbReference>
<dbReference type="PANTHER" id="PTHR23135:SF4">
    <property type="entry name" value="UDP-N-ACETYLMURAMOYL-L-ALANYL-D-GLUTAMATE--2,6-DIAMINOPIMELATE LIGASE MURE HOMOLOG, CHLOROPLASTIC"/>
    <property type="match status" value="1"/>
</dbReference>
<dbReference type="EMBL" id="JABZGW010000052">
    <property type="protein sequence ID" value="MBF4807464.1"/>
    <property type="molecule type" value="Genomic_DNA"/>
</dbReference>
<dbReference type="Pfam" id="PF02875">
    <property type="entry name" value="Mur_ligase_C"/>
    <property type="match status" value="1"/>
</dbReference>
<evidence type="ECO:0000259" key="4">
    <source>
        <dbReference type="Pfam" id="PF08245"/>
    </source>
</evidence>
<dbReference type="SUPFAM" id="SSF53623">
    <property type="entry name" value="MurD-like peptide ligases, catalytic domain"/>
    <property type="match status" value="1"/>
</dbReference>
<dbReference type="InterPro" id="IPR005761">
    <property type="entry name" value="UDP-N-AcMur-Glu-dNH2Pim_ligase"/>
</dbReference>
<dbReference type="GO" id="GO:0005524">
    <property type="term" value="F:ATP binding"/>
    <property type="evidence" value="ECO:0007669"/>
    <property type="project" value="InterPro"/>
</dbReference>
<dbReference type="Gene3D" id="3.40.1390.10">
    <property type="entry name" value="MurE/MurF, N-terminal domain"/>
    <property type="match status" value="1"/>
</dbReference>
<comment type="caution">
    <text evidence="5">The sequence shown here is derived from an EMBL/GenBank/DDBJ whole genome shotgun (WGS) entry which is preliminary data.</text>
</comment>
<evidence type="ECO:0000259" key="3">
    <source>
        <dbReference type="Pfam" id="PF02875"/>
    </source>
</evidence>
<dbReference type="GO" id="GO:0071555">
    <property type="term" value="P:cell wall organization"/>
    <property type="evidence" value="ECO:0007669"/>
    <property type="project" value="UniProtKB-KW"/>
</dbReference>
<keyword evidence="5" id="KW-0436">Ligase</keyword>
<dbReference type="InterPro" id="IPR013221">
    <property type="entry name" value="Mur_ligase_cen"/>
</dbReference>
<keyword evidence="2" id="KW-0132">Cell division</keyword>
<proteinExistence type="inferred from homology"/>
<evidence type="ECO:0000256" key="1">
    <source>
        <dbReference type="ARBA" id="ARBA00005898"/>
    </source>
</evidence>
<keyword evidence="2" id="KW-0131">Cell cycle</keyword>
<dbReference type="GO" id="GO:0009252">
    <property type="term" value="P:peptidoglycan biosynthetic process"/>
    <property type="evidence" value="ECO:0007669"/>
    <property type="project" value="UniProtKB-KW"/>
</dbReference>
<dbReference type="GO" id="GO:0005737">
    <property type="term" value="C:cytoplasm"/>
    <property type="evidence" value="ECO:0007669"/>
    <property type="project" value="UniProtKB-SubCell"/>
</dbReference>
<evidence type="ECO:0000313" key="6">
    <source>
        <dbReference type="Proteomes" id="UP000698335"/>
    </source>
</evidence>
<keyword evidence="2" id="KW-0573">Peptidoglycan synthesis</keyword>
<keyword evidence="2" id="KW-0133">Cell shape</keyword>
<sequence length="519" mass="57179">MTLYLSGLISYLTEKNLLVRSKHCENAATIALYGIDHDSRIIEPGHVFVCKGAAFKSEFLKSALEAGAVAYLCAESHAAELEAIAPTVPALIATDANLRRAMAEASAYVTGHPDHNLTMIGITGTKGKSTTACMLRAILDGDEPYEKAAIMGSIEVFDGIEHGKPDNTTPEAPELWRHLANAQKCGLTYMAMEVSSQALKYDRTYGLHLDIAVFLNIGRDHISPVEHPTFEDYFASKMKIFDMAKTAVINRDTEHYEDVMAHVRAAHERNPECCQRVFTFSATNSKADVWADDISSEYGVVSFRAHTPTWTGFLSIPMPGLFNVDNALAAITVASLLGFSGEKIQYPLLNTHVSGRMELIPTKDRKVTALVDYAHNRLAYQKLFSSSSQEFPNYGRYVVLGAVGGKAQERRRDLPEEGSKWADHLIYTTEDPAFDDPAEICAEMAAATPEGASYEIILDREEAIRQAVRLAYADARPSIVYLLAKGDEDFQSICGKRVPWKTDAAVFKAAVRDHETGRL</sequence>
<dbReference type="GO" id="GO:0008360">
    <property type="term" value="P:regulation of cell shape"/>
    <property type="evidence" value="ECO:0007669"/>
    <property type="project" value="UniProtKB-KW"/>
</dbReference>
<dbReference type="InterPro" id="IPR004101">
    <property type="entry name" value="Mur_ligase_C"/>
</dbReference>
<dbReference type="PANTHER" id="PTHR23135">
    <property type="entry name" value="MUR LIGASE FAMILY MEMBER"/>
    <property type="match status" value="1"/>
</dbReference>
<comment type="pathway">
    <text evidence="2">Cell wall biogenesis; peptidoglycan biosynthesis.</text>
</comment>
<feature type="domain" description="Mur ligase C-terminal" evidence="3">
    <location>
        <begin position="355"/>
        <end position="474"/>
    </location>
</feature>
<evidence type="ECO:0000256" key="2">
    <source>
        <dbReference type="RuleBase" id="RU004135"/>
    </source>
</evidence>
<dbReference type="InterPro" id="IPR036565">
    <property type="entry name" value="Mur-like_cat_sf"/>
</dbReference>
<organism evidence="5 6">
    <name type="scientific">Lancefieldella rimae</name>
    <dbReference type="NCBI Taxonomy" id="1383"/>
    <lineage>
        <taxon>Bacteria</taxon>
        <taxon>Bacillati</taxon>
        <taxon>Actinomycetota</taxon>
        <taxon>Coriobacteriia</taxon>
        <taxon>Coriobacteriales</taxon>
        <taxon>Atopobiaceae</taxon>
        <taxon>Lancefieldella</taxon>
    </lineage>
</organism>
<evidence type="ECO:0000313" key="5">
    <source>
        <dbReference type="EMBL" id="MBF4807464.1"/>
    </source>
</evidence>
<protein>
    <submittedName>
        <fullName evidence="5">UDP-N-acetylmuramoyl-L-alanyl-D-glutamate--2, 6-diaminopimelate ligase</fullName>
    </submittedName>
</protein>
<dbReference type="Gene3D" id="3.90.190.20">
    <property type="entry name" value="Mur ligase, C-terminal domain"/>
    <property type="match status" value="1"/>
</dbReference>
<comment type="similarity">
    <text evidence="1">Belongs to the MurCDEF family. MurE subfamily.</text>
</comment>
<accession>A0A930W1G0</accession>
<reference evidence="5" key="1">
    <citation type="submission" date="2020-04" db="EMBL/GenBank/DDBJ databases">
        <title>Deep metagenomics examines the oral microbiome during advanced dental caries in children, revealing novel taxa and co-occurrences with host molecules.</title>
        <authorList>
            <person name="Baker J.L."/>
            <person name="Morton J.T."/>
            <person name="Dinis M."/>
            <person name="Alvarez R."/>
            <person name="Tran N.C."/>
            <person name="Knight R."/>
            <person name="Edlund A."/>
        </authorList>
    </citation>
    <scope>NUCLEOTIDE SEQUENCE</scope>
    <source>
        <strain evidence="5">JCVI_38_bin.5</strain>
    </source>
</reference>
<dbReference type="GO" id="GO:0051301">
    <property type="term" value="P:cell division"/>
    <property type="evidence" value="ECO:0007669"/>
    <property type="project" value="UniProtKB-KW"/>
</dbReference>
<dbReference type="SUPFAM" id="SSF63418">
    <property type="entry name" value="MurE/MurF N-terminal domain"/>
    <property type="match status" value="1"/>
</dbReference>
<name>A0A930W1G0_9ACTN</name>
<dbReference type="GO" id="GO:0016881">
    <property type="term" value="F:acid-amino acid ligase activity"/>
    <property type="evidence" value="ECO:0007669"/>
    <property type="project" value="InterPro"/>
</dbReference>